<dbReference type="AlphaFoldDB" id="A0A5J9V5K8"/>
<proteinExistence type="predicted"/>
<evidence type="ECO:0000313" key="3">
    <source>
        <dbReference type="EMBL" id="TVU31213.1"/>
    </source>
</evidence>
<comment type="caution">
    <text evidence="3">The sequence shown here is derived from an EMBL/GenBank/DDBJ whole genome shotgun (WGS) entry which is preliminary data.</text>
</comment>
<dbReference type="Proteomes" id="UP000324897">
    <property type="component" value="Chromosome 1"/>
</dbReference>
<dbReference type="Gramene" id="TVU31213">
    <property type="protein sequence ID" value="TVU31213"/>
    <property type="gene ID" value="EJB05_22891"/>
</dbReference>
<feature type="region of interest" description="Disordered" evidence="2">
    <location>
        <begin position="151"/>
        <end position="191"/>
    </location>
</feature>
<feature type="non-terminal residue" evidence="3">
    <location>
        <position position="1"/>
    </location>
</feature>
<feature type="compositionally biased region" description="Basic residues" evidence="2">
    <location>
        <begin position="151"/>
        <end position="169"/>
    </location>
</feature>
<protein>
    <submittedName>
        <fullName evidence="3">Uncharacterized protein</fullName>
    </submittedName>
</protein>
<keyword evidence="4" id="KW-1185">Reference proteome</keyword>
<evidence type="ECO:0000256" key="1">
    <source>
        <dbReference type="SAM" id="Coils"/>
    </source>
</evidence>
<organism evidence="3 4">
    <name type="scientific">Eragrostis curvula</name>
    <name type="common">weeping love grass</name>
    <dbReference type="NCBI Taxonomy" id="38414"/>
    <lineage>
        <taxon>Eukaryota</taxon>
        <taxon>Viridiplantae</taxon>
        <taxon>Streptophyta</taxon>
        <taxon>Embryophyta</taxon>
        <taxon>Tracheophyta</taxon>
        <taxon>Spermatophyta</taxon>
        <taxon>Magnoliopsida</taxon>
        <taxon>Liliopsida</taxon>
        <taxon>Poales</taxon>
        <taxon>Poaceae</taxon>
        <taxon>PACMAD clade</taxon>
        <taxon>Chloridoideae</taxon>
        <taxon>Eragrostideae</taxon>
        <taxon>Eragrostidinae</taxon>
        <taxon>Eragrostis</taxon>
    </lineage>
</organism>
<feature type="compositionally biased region" description="Polar residues" evidence="2">
    <location>
        <begin position="79"/>
        <end position="99"/>
    </location>
</feature>
<feature type="coiled-coil region" evidence="1">
    <location>
        <begin position="382"/>
        <end position="444"/>
    </location>
</feature>
<feature type="region of interest" description="Disordered" evidence="2">
    <location>
        <begin position="33"/>
        <end position="113"/>
    </location>
</feature>
<sequence>MQFREGFQKLVNGSPMGQARMYATIDLNRARVGRPGSLTTTRQIHSGMSRSTSTALTSAPTSSSPSSSGSLSTPCSSAVPTSLSGTSSGGKRSISGSTSSKDKKPLPHGPKIHVRVRFTDVAADHRGWSSGISDAHYPGVPYTFFKQRRGARSHCTRTHTRRMSSSRRSRSPEAGFTSRAGPLPVQDTEHGPQQDFYQGNIPGGSIDRVAPESHGMTSTQRLKARPHGMCPQLEQRWRKQGGKDVLVDLGGDPAGPSAGYSGLAKEDDGMMEVKLSGELNLQVTQWMGLRMLGPECSTLHDLCSLQDDDRWPEGRVPAFRMSLWYEHLGKPERGVPEPQPQMHSDGEQDGYTFGSSTEATILRSTITAEELCKSRQEAGCLIAENQEQLEESRAKCAELEKELSRSRQEADCLAKQKLELVGELGAEKQKMEELRQDIRVISRAFSHREGQLTSLYSKSKAIVEHCKASQVATLP</sequence>
<gene>
    <name evidence="3" type="ORF">EJB05_22891</name>
</gene>
<evidence type="ECO:0000313" key="4">
    <source>
        <dbReference type="Proteomes" id="UP000324897"/>
    </source>
</evidence>
<feature type="compositionally biased region" description="Polar residues" evidence="2">
    <location>
        <begin position="37"/>
        <end position="48"/>
    </location>
</feature>
<accession>A0A5J9V5K8</accession>
<keyword evidence="1" id="KW-0175">Coiled coil</keyword>
<feature type="compositionally biased region" description="Low complexity" evidence="2">
    <location>
        <begin position="49"/>
        <end position="78"/>
    </location>
</feature>
<reference evidence="3 4" key="1">
    <citation type="journal article" date="2019" name="Sci. Rep.">
        <title>A high-quality genome of Eragrostis curvula grass provides insights into Poaceae evolution and supports new strategies to enhance forage quality.</title>
        <authorList>
            <person name="Carballo J."/>
            <person name="Santos B.A.C.M."/>
            <person name="Zappacosta D."/>
            <person name="Garbus I."/>
            <person name="Selva J.P."/>
            <person name="Gallo C.A."/>
            <person name="Diaz A."/>
            <person name="Albertini E."/>
            <person name="Caccamo M."/>
            <person name="Echenique V."/>
        </authorList>
    </citation>
    <scope>NUCLEOTIDE SEQUENCE [LARGE SCALE GENOMIC DNA]</scope>
    <source>
        <strain evidence="4">cv. Victoria</strain>
        <tissue evidence="3">Leaf</tissue>
    </source>
</reference>
<evidence type="ECO:0000256" key="2">
    <source>
        <dbReference type="SAM" id="MobiDB-lite"/>
    </source>
</evidence>
<dbReference type="EMBL" id="RWGY01000011">
    <property type="protein sequence ID" value="TVU31213.1"/>
    <property type="molecule type" value="Genomic_DNA"/>
</dbReference>
<name>A0A5J9V5K8_9POAL</name>